<proteinExistence type="predicted"/>
<feature type="region of interest" description="Disordered" evidence="1">
    <location>
        <begin position="2478"/>
        <end position="2500"/>
    </location>
</feature>
<dbReference type="Pfam" id="PF02010">
    <property type="entry name" value="REJ"/>
    <property type="match status" value="1"/>
</dbReference>
<gene>
    <name evidence="4" type="ORF">CYMTET_56797</name>
</gene>
<feature type="compositionally biased region" description="Low complexity" evidence="1">
    <location>
        <begin position="5415"/>
        <end position="5431"/>
    </location>
</feature>
<reference evidence="4 5" key="1">
    <citation type="journal article" date="2015" name="Genome Biol. Evol.">
        <title>Comparative Genomics of a Bacterivorous Green Alga Reveals Evolutionary Causalities and Consequences of Phago-Mixotrophic Mode of Nutrition.</title>
        <authorList>
            <person name="Burns J.A."/>
            <person name="Paasch A."/>
            <person name="Narechania A."/>
            <person name="Kim E."/>
        </authorList>
    </citation>
    <scope>NUCLEOTIDE SEQUENCE [LARGE SCALE GENOMIC DNA]</scope>
    <source>
        <strain evidence="4 5">PLY_AMNH</strain>
    </source>
</reference>
<keyword evidence="2" id="KW-1133">Transmembrane helix</keyword>
<feature type="compositionally biased region" description="Pro residues" evidence="1">
    <location>
        <begin position="2246"/>
        <end position="2275"/>
    </location>
</feature>
<feature type="compositionally biased region" description="Pro residues" evidence="1">
    <location>
        <begin position="2479"/>
        <end position="2496"/>
    </location>
</feature>
<dbReference type="GO" id="GO:0005884">
    <property type="term" value="C:actin filament"/>
    <property type="evidence" value="ECO:0007669"/>
    <property type="project" value="TreeGrafter"/>
</dbReference>
<feature type="compositionally biased region" description="Pro residues" evidence="1">
    <location>
        <begin position="1235"/>
        <end position="1249"/>
    </location>
</feature>
<feature type="transmembrane region" description="Helical" evidence="2">
    <location>
        <begin position="6059"/>
        <end position="6076"/>
    </location>
</feature>
<dbReference type="Proteomes" id="UP001190700">
    <property type="component" value="Unassembled WGS sequence"/>
</dbReference>
<feature type="compositionally biased region" description="Pro residues" evidence="1">
    <location>
        <begin position="556"/>
        <end position="580"/>
    </location>
</feature>
<dbReference type="PANTHER" id="PTHR45691">
    <property type="entry name" value="PROTEIN DIAPHANOUS"/>
    <property type="match status" value="1"/>
</dbReference>
<feature type="region of interest" description="Disordered" evidence="1">
    <location>
        <begin position="3344"/>
        <end position="3373"/>
    </location>
</feature>
<feature type="compositionally biased region" description="Pro residues" evidence="1">
    <location>
        <begin position="3107"/>
        <end position="3132"/>
    </location>
</feature>
<protein>
    <recommendedName>
        <fullName evidence="3">PKD/REJ-like domain-containing protein</fullName>
    </recommendedName>
</protein>
<dbReference type="EMBL" id="LGRX02035862">
    <property type="protein sequence ID" value="KAK3232873.1"/>
    <property type="molecule type" value="Genomic_DNA"/>
</dbReference>
<dbReference type="InterPro" id="IPR051412">
    <property type="entry name" value="Formin_Homology_Diaphanous_sf"/>
</dbReference>
<name>A0AAE0BA72_9CHLO</name>
<evidence type="ECO:0000256" key="1">
    <source>
        <dbReference type="SAM" id="MobiDB-lite"/>
    </source>
</evidence>
<keyword evidence="2" id="KW-0812">Transmembrane</keyword>
<dbReference type="PANTHER" id="PTHR45691:SF6">
    <property type="entry name" value="PROTEIN DIAPHANOUS"/>
    <property type="match status" value="1"/>
</dbReference>
<evidence type="ECO:0000256" key="2">
    <source>
        <dbReference type="SAM" id="Phobius"/>
    </source>
</evidence>
<feature type="transmembrane region" description="Helical" evidence="2">
    <location>
        <begin position="4989"/>
        <end position="5012"/>
    </location>
</feature>
<evidence type="ECO:0000259" key="3">
    <source>
        <dbReference type="Pfam" id="PF02010"/>
    </source>
</evidence>
<feature type="compositionally biased region" description="Pro residues" evidence="1">
    <location>
        <begin position="317"/>
        <end position="341"/>
    </location>
</feature>
<feature type="transmembrane region" description="Helical" evidence="2">
    <location>
        <begin position="6006"/>
        <end position="6026"/>
    </location>
</feature>
<dbReference type="InterPro" id="IPR002859">
    <property type="entry name" value="PKD/REJ-like"/>
</dbReference>
<feature type="compositionally biased region" description="Pro residues" evidence="1">
    <location>
        <begin position="1789"/>
        <end position="1812"/>
    </location>
</feature>
<feature type="region of interest" description="Disordered" evidence="1">
    <location>
        <begin position="1908"/>
        <end position="1934"/>
    </location>
</feature>
<feature type="domain" description="PKD/REJ-like" evidence="3">
    <location>
        <begin position="3946"/>
        <end position="4372"/>
    </location>
</feature>
<accession>A0AAE0BA72</accession>
<feature type="transmembrane region" description="Helical" evidence="2">
    <location>
        <begin position="5809"/>
        <end position="5829"/>
    </location>
</feature>
<feature type="region of interest" description="Disordered" evidence="1">
    <location>
        <begin position="317"/>
        <end position="344"/>
    </location>
</feature>
<feature type="transmembrane region" description="Helical" evidence="2">
    <location>
        <begin position="5894"/>
        <end position="5916"/>
    </location>
</feature>
<feature type="region of interest" description="Disordered" evidence="1">
    <location>
        <begin position="3586"/>
        <end position="3605"/>
    </location>
</feature>
<keyword evidence="2" id="KW-0472">Membrane</keyword>
<feature type="region of interest" description="Disordered" evidence="1">
    <location>
        <begin position="3466"/>
        <end position="3493"/>
    </location>
</feature>
<feature type="compositionally biased region" description="Pro residues" evidence="1">
    <location>
        <begin position="3345"/>
        <end position="3373"/>
    </location>
</feature>
<evidence type="ECO:0000313" key="5">
    <source>
        <dbReference type="Proteomes" id="UP001190700"/>
    </source>
</evidence>
<sequence length="6173" mass="654044">MFVMLYFSGESTTGFSLTDLQASNVVSLQTSSGPTELTWDLTVASGETEVDVYGFSEGTYIMSGEIRTSSGSLIQELELNVLVMSAPPPPSSVTPSPPPASPPAVTASDTISVTLFFSGESTTGFDLTELEPSQVVSLQTSSGPTGLTWDLTVPSGETAVGVYGFSIGTYVVTGEIQTSSGSLVRELVMNVVVTSAPPPPLPISSPSPPPALAPSPPPASPPSIVVGKTMYVMLYFSGEPTTGFSLTELEANSVVSLQTASGPTELRWEMTVASGETEVGVYGFSVGTYVVNGEIRTSSGSLIQELELNVLVMSAPPPPSALTPNPPPPSSVTPSPPPASPPAVTASDTISVTLFFSGESTTGFDLTELESSQVVSLQTSSGPTALTWDLTVPSGETAVGVYGFSIGTYVVTGEIQTSSGSLVRELVMNVVVTFAPPPPLPISSPSPPPALAPSPPPASPPSIVVGKTMYVMLYFSGEPTTGFSLTELEANSVVSLQTASGPTELRWEMTVASGETEVGVYGFSVGTYVVNGEIRTSSGSLIQELELNVLVMSAPPPPSALTPNPPPPSSVTPSPPPASPPAVTASDTISVTLFFSGESTTGFDLTELEPSQVVSLQTSSGPTALTWDLTVPSGETAVGVYGFSIGTYVVTGEIQTSSGSLVRELVMNVVVTFAPPPPLPISSPSPPPALAPSPPPASPPSIVVGKTMYVMLYFSGEPTTGFSLTELEANSVVSLQTASGPTELRWEMTVASGETEVGVYGFSVGTYIVTGETRTAAGTLIQELELNVLIVSANPPPPSPTPNLPPARPPSVTASETLSVLLYFSGESTTGFSLTDLEPGNIVSLQTSSGPTELSWDLTVPSDATELGIYGFSPGTYLVNGELRTSTGILVRELALNIAVMSAPPPPSPLIPSSPAPSPPSVTASETTSVKLYFSGEPTTGFALTDLQPSNTVTLQTSSGPTELTWDLTVATDATEVGVYGFSVGTYVVTGEVRTVTGELIRTLELYVVVVSAPAPSPPPYPSPPPASPPSLVVDKTLFTMLYFSGEATTGFSLAELEPSSVVSLKTSSGPTELIWDLSVPADGTQVELYGFSEGTYVLNGEIRSSIGSLIQQLELNVLVVPAPPPPSSRAPSPPPPGPPAVTASETISVALYFSGEPTTGFQLTDLEPSYVVSLQTSSGPKELTWDLTVPNGDTEVGIYGFSIGTYELKGEIRASNGNVVRELTMNVVVAYAPPPPSPPTPRPPPASPPSVTASDTISVTLYFSGEPTTGFDLTDLTPSDTVSLQTSSGPTDLTWDLTVATGDTEVDVYGFSVGTYVVTGEIRTSSGSLVRELLVNANVVSALPPSPPPVPSPPPASPPSLVMDKTLFTMLYFSGEATTGFSLKELEPSSVVSLKTSSGPTQLTWDLMVPAGGTEVEVYGFSIGTYVVSGTIHTSTGTLIQELELHVLVMSAPPPPSTPVPRPPPASPPAVTVSDTISVFLYFSGEASTGFSLTDLDSSSVVSLQTSSGPTELTWDLTVLTGTTEVGVYGFSVGTYVVHGDVRTSTGSLVREITLDVVVAYMPPTPPPPSPSAPTPSPPAVAVSEIMSVFLYFSGEATTGFRITALEPSSAVSLQTSSGPTELTWDLTVPTDDAEVGVYGFSVGSYVVNGDVRTSVGELVYEITANIVVAYAPPFPPPPNPSPPPPSPPAAVVSDSMFVMLYFSGEPTTGFQLTELEPSNTVSLQTSSGPTELTWDLTVPTDATEVGLYGFSTGTYAVSGEVHTSTGSLVREIVLDVVVLFAPPPPPQPNLPLQPSPPPPVHPSPPPPSPPTVTLGDRLFVVVFFSGEPTTCFTLSGLPPSTAVSLETASGPSELTWQLTVPSDDNVVSLCGFSLGTYVVDGEQRTSTGDLFARMAIDVVVVSAPPPPLASPPSPPPSAPPPSPPSPPPPSPPAVVVSESMSVLLYFSGEATTGFTLTDLTPGSVVSLETSSGPTELAWQSEVPADGTQVVFYGFSVGTYVVNGAIRDSSGSLVHEVVLDVVVVSSPPLAPPPYPSPPPPSPPQVTVGDTMSVLLYYSGEATTGFHLTELDPGNVVSLQTSSGPTELTWEATVPTGSKEVSVYGFSVGSYEVGGKIQTSVGSLVQEVLLDVVVVFAPPPPPSPTPSPPPASPPSVVVSETSVTLYFSGEPTTGFHLTDVEPNHVVTLQTSSGPSDLTWEIIVPTEDTEVGIYGFSVGAYAVTGEVRTTTGSVVHEVKIDVSVASAPPPPASPPSSPPPSPAPPFLPSPPPPSPPTVEISDRLFVTLYYSGEPTTCLRLSSLAPTSSASVRTSSGPTELSWQLTVPADDNAVDACGFSLGIYVVEGEVRTSTGDVVRELVMDVVVVNAPPPPLSPPPGDAAPSPPPEVAVSDSISVQLYFSGEASTGFSLTNLESGNVVSLQTSSGPSYLTWETTVPDGKTEMDVYGFSMGTYVLSGEVHTTTGNLVRQVELNVLVMYAPPPPPTPTESPPGPSPPAVTDSETTSVLLYFSGEPTTGFELTELEPSNAVSLQTSSGPTELTWDLTVPTDGTEVGVYGFSVGTYVVTGEILTSTGNTVREIVLDVVVAYAPPPPPLHLPPSNKPPHPPPAVVVSDTISVFLYFSGEPTTGFDLTELAQSSVVSLQTSSGPTELTWDLTVPDGDTEVGVYGFSLGAYVLTGEIRDSSGDVVREVLLNVLVASTPPPSPSTPQPPTPPDVSLGDRIFVLIYFSGEPTTGFSLTDLESSAVVSLQTSSGPTELTWDLTVPPDATEVGVYGFSMGTYIVTGQILTSTGTLVRKLVLDVVVMFAPPPPPVPVPSPPPPSPPVLMPETIPVTIYFTGEPTTGFELTELQSSSVVTLQTSSGPTLLTWDLTVPAGDTEVGVYGFSPGVYSLNGEIRSSTGVVTRKLVLEVAVLSAPPPNPTPASPSPPAVTSRETSSVLLYFSGEPTTGFTLTDLEPSNVVSLQTSSGPTELAWEATVLTGDTGVDLYGFSVGTYEVIGDIRDTEGSAIREVSLEISVVYAPRPRLELHLPTNLSGMPPSAAVSIHTTSGPTELTWKLTVPANDNAADLCGFSPGNYFVEGETRTFTGEFVSKYEIDVVVVSAYPPSPPSPPSPPPRLPPPSHPSPPSPGLPGATGTETESLVLYFSGESTTGFALMDLQATNVVTLETSSGPTDLTWELLVSRGETEVSIYGFSVGTYVVVGDVRTSSGILVREVALKVMVEFAPPPPPPPPPSPNPPPYSPSPLPSPPIVSVSERVFVTLYYSGEVTTCFSLSGMAVNSVADLQTSSGPTELSWQLTVPVKDNAVDVCGFSIGTYAVDGEVRTADGELTAQVDIDVVVNFAPPPPAPSPPTTPPGSPPPLCPSPPPLSPPEVEVADTMSLTLYFSGEPTTGFELTKVPSGAAVSLQTSSGPTDLTWDTTVATGESEVPVYGFSVGTYVVIGEVLTSTGSLLHEVELDVTVLLAPPPPSPSPPPRPPSPTPPPPNPPTVSITDREIVNLYFSGEPTTCLSLKDLAPNSLVELQTTSGPTDLSWTVSVSSDEELVDICGFSVGIYMVDGEVLTSALMSKTDIALDVVVDYAPPPPPPIPQSPPPCSPPAPALKSPPPYPPTIVLSNQMEVTLYYTGPPTTCFHLSDLEGGFRVQLQSTQGPSDLSWGLIVPEGETGVGMCGFSLGTYLLEGEVMTATGALVSTVKLEVLVLASPPQPPGYPAQPAAPPPPPPTPGTAVSLINTAIMFEGVTLEDSNDEDFIMAFKSSVAAAAAVDVTNVTIWETERGSSEHTTETLTASRQDYVLVNCSIQWYKTDHTGDKAQAFLDKLYFDPDSIFKGTEEFAGSSTFSLYVMLERTTGYITGSAIDSYSPPPPPPSICFDGSAFASSSEEPALRCPQGCPDGYHGDGVYCYLCEISVAILSSTIVEIRGRQTMKRNVYNQISAELTGLSPEGCVNTQGTAYEWQATTSDGVFPLDQENNQANTLNLGLPKNSLNVLESYQLLLTASLTANAAVTTQAKINFEVNLQELEVFIAGGDVLMGDTFPLRLDAERSEDPNSEDAVIDVSWQCTREDGLLCMDNNGLLLEMPIVGPSVNVTLMGSGEGIVYLWECSMTSIVPDVYTLTGTDTTKVTVKSGDLPSVYIYPPESLKPNANDKLTISAKVTSTEPESVKLNWEATCVTTGEAINLSEVASTQISQTALVIPEGTLTAGNTYQFKLNTLDSNGEAYGTLELATNTAPCCGLVIATPAEGVALETTFMLTAPNWSDDDEPLQYQFLYQVVGSDKEISLNNYKALTAPGYSLDAIIPEGGSPDESYQVRLIVRVKDAYGGIYSKYTVIVVNPAQAATAQAPTTTMTSTYIATSESALKNGDVDRTLQYITGSAALLNPSAESPPPPPADTAYVSGQMHFDTFNAADTSDEIEQEIVHMMSTILGIDEDRIVINSVVDYGTPPAPEVVDERLNEFSDDSYTPTEYTDYSLNRRQLRQEQDDVVGASYSIVISLPVTETAILQLHTAADTAHYRPEDIFITSTSSLISAAKVTSSNWRFRGFVRNSRGGSAEDELERQKQRCAMLQMLSEMWGMMPSSDATVERVVTATEEVVKTPEEIGADCMTTGVELLSNVVLSTQRSSGTATLNTVSMDSIVSSLSSLSYAAEISDQMTSEESANVADAALDVVLAVGKSAVDRMVPGETPIEVSGGQIALLAVRTDLGDPDSPVYAGPMRVQRPDLLIPHAVSIPQCLSTEIPTTADILVIASGTEIHPTTTATGSYSMSGVTTVSLKSTDGIPIERLCETDDEGMEIESPLDLLTVTLLQASAYAGPEIREGESATVPRPLCQAWDQASGQYSSNGCVGMPNPTPLGAQAFWRNRSETPPEGGLDARWGIGNATWLQGCVESYDTLDRDYQGTDHGLRKYIGDECALTKAHNAAGCWWDWPSQSFQGPFCVFNFTQLCLCVNLPGGVGDFTVYSTDTGVSMPSPEPIFMSTTDFATSGDTPWVATAITVALLATLLAFAVSNYLAFKSKLSLQMKVFRVGVLGFEHSDDLWTWDILSNESPLLSRDSCVGVYKARLMADSAWMVRRVRKTVDRLGLLERKLKVPEKKPTLEAPPVEPSPFQTLMTNTVALRAQQAASFETPEQKFGYKYNSHLGVGSLSLEATAGEKYLKPAYKEAARKISRPYEQTTATHQKDKYGYGYNLEVATGSSSLQFSSNLTSYPTPLTRNHDEVAPVFSNTNTVHSNNPLEHLSLIQLEWKTALSNNDGGFAFDMSSSNLEEFLPFLRTSPKKPDDKVDNPLEFEPVVEQDMQVEQMEDGEDNQAVKAVGPGKGIRHGPGPVMESYDLLEVEEIDLSKEVPRSGGVPLLENKGVHPKSIQQECLKNNERQSAASTTKIRLVKPSGAERRAQAMREALSKWFGGNRGKAEPEQGLLSSQESEQKLSSEQASEALLEELSIDLPRLNVVLPTGALMELHKVQPANLRQPRTARQEDFYTPSRLLSTAYIHAVMEIQRLVPMWELESQRIRAHAAPWDYPVPGRDFEWYVSVFKQLASTIDDEGWLGRAALYKLAMLQSTDGSFSLSSDLATVLCAGEPILRPNITALAPYSVKMLTQSLPKWLLKKREKLWTDHGLDAERLWASLLVQEYLRLYSPGRWETAPGASSTRSCSVGILVDVYLMYAFIQHRDALGEEQETIKADAKAQVIAWQTRKAKNQGICYRRANDEQSRKAMKRWTIVRRSILKGVNPILLAGGADKNGDVEVVVVAHSMLLPPTPRQRAAPARDEAPPAPRAMLGILSFLVRQHPLVQIFIGHHGVRFDRSTRVLLLANAFILMLVLCLCFYYMHNSVCCHEFHDHLGCPESSQDSTCMGIEICADLAEARTSQLLPDELHADNWSCSVSPDTSDSGRVGIAAIIVAAVVLVQAVLARLFIHAQAAHVPAHWRAPSRMRIPHFLIRALAKCHRIMERLMQMALYVLLLPVILCKKGSRGAASRDPLVVSSADLYWSTICHSLQPYEAVASCFAYAAIVLGWLCIVCLLFVFNAEVHNIVDDDEGEMVLSTWAISLALDQFVKEILWIVMMQAVGAIMLWWLRTSQQREASNMNVVAWFEREVVKCLDQSYQAKEKRAMERFGYSEESSEDETSIVSTQCYKTNAPAAKTKAHAEGCHHQPPKSTAALEGATDHPSSSI</sequence>
<organism evidence="4 5">
    <name type="scientific">Cymbomonas tetramitiformis</name>
    <dbReference type="NCBI Taxonomy" id="36881"/>
    <lineage>
        <taxon>Eukaryota</taxon>
        <taxon>Viridiplantae</taxon>
        <taxon>Chlorophyta</taxon>
        <taxon>Pyramimonadophyceae</taxon>
        <taxon>Pyramimonadales</taxon>
        <taxon>Pyramimonadaceae</taxon>
        <taxon>Cymbomonas</taxon>
    </lineage>
</organism>
<feature type="region of interest" description="Disordered" evidence="1">
    <location>
        <begin position="6144"/>
        <end position="6173"/>
    </location>
</feature>
<feature type="region of interest" description="Disordered" evidence="1">
    <location>
        <begin position="5403"/>
        <end position="5431"/>
    </location>
</feature>
<keyword evidence="5" id="KW-1185">Reference proteome</keyword>
<evidence type="ECO:0000313" key="4">
    <source>
        <dbReference type="EMBL" id="KAK3232873.1"/>
    </source>
</evidence>
<comment type="caution">
    <text evidence="4">The sequence shown here is derived from an EMBL/GenBank/DDBJ whole genome shotgun (WGS) entry which is preliminary data.</text>
</comment>
<feature type="compositionally biased region" description="Pro residues" evidence="1">
    <location>
        <begin position="3467"/>
        <end position="3490"/>
    </location>
</feature>
<feature type="region of interest" description="Disordered" evidence="1">
    <location>
        <begin position="2245"/>
        <end position="2276"/>
    </location>
</feature>
<feature type="region of interest" description="Disordered" evidence="1">
    <location>
        <begin position="1235"/>
        <end position="1254"/>
    </location>
</feature>
<feature type="region of interest" description="Disordered" evidence="1">
    <location>
        <begin position="3107"/>
        <end position="3139"/>
    </location>
</feature>
<feature type="region of interest" description="Disordered" evidence="1">
    <location>
        <begin position="556"/>
        <end position="583"/>
    </location>
</feature>
<feature type="region of interest" description="Disordered" evidence="1">
    <location>
        <begin position="1789"/>
        <end position="1814"/>
    </location>
</feature>
<dbReference type="GO" id="GO:0030041">
    <property type="term" value="P:actin filament polymerization"/>
    <property type="evidence" value="ECO:0007669"/>
    <property type="project" value="TreeGrafter"/>
</dbReference>